<gene>
    <name evidence="1" type="ORF">MLD38_013968</name>
</gene>
<organism evidence="1 2">
    <name type="scientific">Melastoma candidum</name>
    <dbReference type="NCBI Taxonomy" id="119954"/>
    <lineage>
        <taxon>Eukaryota</taxon>
        <taxon>Viridiplantae</taxon>
        <taxon>Streptophyta</taxon>
        <taxon>Embryophyta</taxon>
        <taxon>Tracheophyta</taxon>
        <taxon>Spermatophyta</taxon>
        <taxon>Magnoliopsida</taxon>
        <taxon>eudicotyledons</taxon>
        <taxon>Gunneridae</taxon>
        <taxon>Pentapetalae</taxon>
        <taxon>rosids</taxon>
        <taxon>malvids</taxon>
        <taxon>Myrtales</taxon>
        <taxon>Melastomataceae</taxon>
        <taxon>Melastomatoideae</taxon>
        <taxon>Melastomateae</taxon>
        <taxon>Melastoma</taxon>
    </lineage>
</organism>
<accession>A0ACB9RCF1</accession>
<sequence length="190" mass="20699">MPGNELSGKGIGARVTAAQYASTCRNYTSPHPAGGFFAGNWFKEFVHLTNRTLHVRTQHFYSLGAGAEDHLKDKILDPSFLNGIAGTFSAVQSILNNSGSSSVAWVSEAGWAVNRGGLFDATLAATLIVTSRGRSTTWGYSVIAVRPMWLSMPCSTAGRRERGLFPWRTRCYTQSPGWAHLELFTPSKLN</sequence>
<name>A0ACB9RCF1_9MYRT</name>
<evidence type="ECO:0000313" key="1">
    <source>
        <dbReference type="EMBL" id="KAI4376178.1"/>
    </source>
</evidence>
<protein>
    <submittedName>
        <fullName evidence="1">Uncharacterized protein</fullName>
    </submittedName>
</protein>
<dbReference type="EMBL" id="CM042883">
    <property type="protein sequence ID" value="KAI4376178.1"/>
    <property type="molecule type" value="Genomic_DNA"/>
</dbReference>
<reference evidence="2" key="1">
    <citation type="journal article" date="2023" name="Front. Plant Sci.">
        <title>Chromosomal-level genome assembly of Melastoma candidum provides insights into trichome evolution.</title>
        <authorList>
            <person name="Zhong Y."/>
            <person name="Wu W."/>
            <person name="Sun C."/>
            <person name="Zou P."/>
            <person name="Liu Y."/>
            <person name="Dai S."/>
            <person name="Zhou R."/>
        </authorList>
    </citation>
    <scope>NUCLEOTIDE SEQUENCE [LARGE SCALE GENOMIC DNA]</scope>
</reference>
<evidence type="ECO:0000313" key="2">
    <source>
        <dbReference type="Proteomes" id="UP001057402"/>
    </source>
</evidence>
<comment type="caution">
    <text evidence="1">The sequence shown here is derived from an EMBL/GenBank/DDBJ whole genome shotgun (WGS) entry which is preliminary data.</text>
</comment>
<proteinExistence type="predicted"/>
<dbReference type="Proteomes" id="UP001057402">
    <property type="component" value="Chromosome 4"/>
</dbReference>
<keyword evidence="2" id="KW-1185">Reference proteome</keyword>